<accession>A0A364MYJ2</accession>
<evidence type="ECO:0000313" key="2">
    <source>
        <dbReference type="Proteomes" id="UP000249619"/>
    </source>
</evidence>
<evidence type="ECO:0008006" key="3">
    <source>
        <dbReference type="Google" id="ProtNLM"/>
    </source>
</evidence>
<reference evidence="2" key="1">
    <citation type="submission" date="2018-05" db="EMBL/GenBank/DDBJ databases">
        <title>Draft genome sequence of Stemphylium lycopersici strain CIDEFI 213.</title>
        <authorList>
            <person name="Medina R."/>
            <person name="Franco M.E.E."/>
            <person name="Lucentini C.G."/>
            <person name="Saparrat M.C.N."/>
            <person name="Balatti P.A."/>
        </authorList>
    </citation>
    <scope>NUCLEOTIDE SEQUENCE [LARGE SCALE GENOMIC DNA]</scope>
    <source>
        <strain evidence="2">CIDEFI 213</strain>
    </source>
</reference>
<organism evidence="1 2">
    <name type="scientific">Stemphylium lycopersici</name>
    <name type="common">Tomato gray leaf spot disease fungus</name>
    <name type="synonym">Thyrospora lycopersici</name>
    <dbReference type="NCBI Taxonomy" id="183478"/>
    <lineage>
        <taxon>Eukaryota</taxon>
        <taxon>Fungi</taxon>
        <taxon>Dikarya</taxon>
        <taxon>Ascomycota</taxon>
        <taxon>Pezizomycotina</taxon>
        <taxon>Dothideomycetes</taxon>
        <taxon>Pleosporomycetidae</taxon>
        <taxon>Pleosporales</taxon>
        <taxon>Pleosporineae</taxon>
        <taxon>Pleosporaceae</taxon>
        <taxon>Stemphylium</taxon>
    </lineage>
</organism>
<protein>
    <recommendedName>
        <fullName evidence="3">ABM domain-containing protein</fullName>
    </recommendedName>
</protein>
<sequence length="234" mass="25703">MPVIEVGLMSAKPNHAVMVKTRPEGQILERAWDAVANSDAGPHWVFGGTEVKEDSKLWGFFEFESVEHHAKFASTFGAEAVKDLPEILSHSEFQKHVNVDADLKPVLEAPVTQMSFIYFAPDISVSERSAVGFRIKEVIDALVKTTSEATAAVCGWSIENDFPVLDGEEGEPEVGCACVIFVGWTSLHAARVSWEQAVVEHGEDLRKIQHAERALSMVTRHLQCRGFGQDNGGT</sequence>
<name>A0A364MYJ2_STELY</name>
<keyword evidence="2" id="KW-1185">Reference proteome</keyword>
<dbReference type="Proteomes" id="UP000249619">
    <property type="component" value="Unassembled WGS sequence"/>
</dbReference>
<comment type="caution">
    <text evidence="1">The sequence shown here is derived from an EMBL/GenBank/DDBJ whole genome shotgun (WGS) entry which is preliminary data.</text>
</comment>
<dbReference type="EMBL" id="QGDH01000102">
    <property type="protein sequence ID" value="RAR07376.1"/>
    <property type="molecule type" value="Genomic_DNA"/>
</dbReference>
<dbReference type="STRING" id="183478.A0A364MYJ2"/>
<evidence type="ECO:0000313" key="1">
    <source>
        <dbReference type="EMBL" id="RAR07376.1"/>
    </source>
</evidence>
<gene>
    <name evidence="1" type="ORF">DDE83_006558</name>
</gene>
<proteinExistence type="predicted"/>
<dbReference type="OrthoDB" id="3830579at2759"/>
<dbReference type="AlphaFoldDB" id="A0A364MYJ2"/>